<dbReference type="Gene3D" id="2.60.120.380">
    <property type="match status" value="1"/>
</dbReference>
<evidence type="ECO:0000259" key="2">
    <source>
        <dbReference type="Pfam" id="PF18962"/>
    </source>
</evidence>
<proteinExistence type="predicted"/>
<keyword evidence="1" id="KW-0732">Signal</keyword>
<feature type="domain" description="GEVED" evidence="3">
    <location>
        <begin position="908"/>
        <end position="986"/>
    </location>
</feature>
<dbReference type="InterPro" id="IPR045474">
    <property type="entry name" value="GEVED"/>
</dbReference>
<evidence type="ECO:0000313" key="4">
    <source>
        <dbReference type="EMBL" id="SMC32296.1"/>
    </source>
</evidence>
<evidence type="ECO:0000259" key="3">
    <source>
        <dbReference type="Pfam" id="PF20009"/>
    </source>
</evidence>
<dbReference type="Gene3D" id="2.60.120.200">
    <property type="match status" value="1"/>
</dbReference>
<dbReference type="RefSeq" id="WP_084015292.1">
    <property type="nucleotide sequence ID" value="NZ_FWXS01000001.1"/>
</dbReference>
<dbReference type="STRING" id="1434700.SAMN06296427_10172"/>
<organism evidence="4 5">
    <name type="scientific">Moheibacter sediminis</name>
    <dbReference type="NCBI Taxonomy" id="1434700"/>
    <lineage>
        <taxon>Bacteria</taxon>
        <taxon>Pseudomonadati</taxon>
        <taxon>Bacteroidota</taxon>
        <taxon>Flavobacteriia</taxon>
        <taxon>Flavobacteriales</taxon>
        <taxon>Weeksellaceae</taxon>
        <taxon>Moheibacter</taxon>
    </lineage>
</organism>
<dbReference type="Proteomes" id="UP000192393">
    <property type="component" value="Unassembled WGS sequence"/>
</dbReference>
<sequence>MRKHLFYLLLSIFPFTGFGQLLNEGFEGSTFPPAGWTTFIGTNGIGTGFNWGRATATPYEGSGYAFVRYENVTGGTAEDWMVTPAIDLSDYENAELTFYTRQDFSANWAGQYYVKVSTTSQVNHAGFADVASWTELTLNATYNVYEQKTVDLSAYDGQTIYIAFVMVNDDGDSWYVDNVVVNADEITGGSEECNVTYDGSLANALGPLSVSIMANDFTVDANTIMNVDRLTLNVIRNIGTADIYLFENNGGSPGTLVASHMGITPTSKTNVGTAFGQNVYEVVIDFPAEPLEGGASGSIYWIGLKVTAGGEGTPIGWEKADANTNAMAHTSVDGGTTWLGSTTQDGAFIISGICEAVETIEGCLDAENGQWPFNTYTPSCIGVIETVTDAAWTGEYSMVQVTAGTEYTFSVSDTSYFITIGDETGTTVLASGTGLVTWAAPADQQVRFYTHFNSDCEWDDETFLIKSVQCGEILPPPANDDCENAIALSCGDSDSGSTLFATDSGGNAAPDVFYTYTGSGTEEMVTVSLCGSEYDTFIRVFSDCTLTEEIAFNDDFCNFQSEVSFMSDGTSTYVILVEGYEGIFGDIESGNFEISVTCESTEPDGCLEAENGQWPFNTYTPSCTGAVETVTGLGWTGEYSMVQATGGTEYIFSVSDTSYFITIGDETGTTVLASGTGSVTWTAPADQLVRFYTHFNSDCEWDDEIILTRSIQCGEILPPPANDDCADAIALSCGDSETGSTTFATDSGGNSAGDVFYTFTGEGEEQLVTVSLCGSGYDTFVRVFSDCTLTNEIAFNDDSCGLQSEVSFVSDGTSTYVIMVEGFASNVGNYIIGLSCEEISEPTDYCEPVLYCTDGDLITNVTFVGIDNDTDCSPNGYGGYTDQIANVEAGNTYPISVTVGSGWGFESVSVWIDYNNNFIFEEDEFTYIGTGSGSDVVGNVVIPAGISDGEYRMRVRVAAVGEGSATWDMACDEDQTFGETEDYTVNVGELGVSGMNSFEFTYYPNPAKDVLNISSEKSVESISIFNLAGQQMINNAKVSNGQVNVSALTPGTYVFRVTFEDGQVETFKIIKK</sequence>
<dbReference type="EMBL" id="FWXS01000001">
    <property type="protein sequence ID" value="SMC32296.1"/>
    <property type="molecule type" value="Genomic_DNA"/>
</dbReference>
<dbReference type="AlphaFoldDB" id="A0A1W1Y815"/>
<dbReference type="NCBIfam" id="TIGR04183">
    <property type="entry name" value="Por_Secre_tail"/>
    <property type="match status" value="1"/>
</dbReference>
<evidence type="ECO:0000313" key="5">
    <source>
        <dbReference type="Proteomes" id="UP000192393"/>
    </source>
</evidence>
<protein>
    <submittedName>
        <fullName evidence="4">Por secretion system C-terminal sorting domain-containing protein</fullName>
    </submittedName>
</protein>
<keyword evidence="5" id="KW-1185">Reference proteome</keyword>
<dbReference type="Pfam" id="PF20009">
    <property type="entry name" value="GEVED"/>
    <property type="match status" value="1"/>
</dbReference>
<name>A0A1W1Y815_9FLAO</name>
<dbReference type="Pfam" id="PF18962">
    <property type="entry name" value="Por_Secre_tail"/>
    <property type="match status" value="1"/>
</dbReference>
<reference evidence="4 5" key="1">
    <citation type="submission" date="2017-04" db="EMBL/GenBank/DDBJ databases">
        <authorList>
            <person name="Afonso C.L."/>
            <person name="Miller P.J."/>
            <person name="Scott M.A."/>
            <person name="Spackman E."/>
            <person name="Goraichik I."/>
            <person name="Dimitrov K.M."/>
            <person name="Suarez D.L."/>
            <person name="Swayne D.E."/>
        </authorList>
    </citation>
    <scope>NUCLEOTIDE SEQUENCE [LARGE SCALE GENOMIC DNA]</scope>
    <source>
        <strain evidence="4 5">CGMCC 1.12708</strain>
    </source>
</reference>
<feature type="domain" description="Secretion system C-terminal sorting" evidence="2">
    <location>
        <begin position="1003"/>
        <end position="1065"/>
    </location>
</feature>
<gene>
    <name evidence="4" type="ORF">SAMN06296427_10172</name>
</gene>
<dbReference type="NCBIfam" id="NF038128">
    <property type="entry name" value="choice_anch_J"/>
    <property type="match status" value="1"/>
</dbReference>
<accession>A0A1W1Y815</accession>
<dbReference type="InterPro" id="IPR026444">
    <property type="entry name" value="Secre_tail"/>
</dbReference>
<dbReference type="OrthoDB" id="1412023at2"/>
<evidence type="ECO:0000256" key="1">
    <source>
        <dbReference type="ARBA" id="ARBA00022729"/>
    </source>
</evidence>